<keyword evidence="9" id="KW-1185">Reference proteome</keyword>
<keyword evidence="5 6" id="KW-0949">S-adenosyl-L-methionine</keyword>
<dbReference type="FunFam" id="3.30.950.10:FF:000002">
    <property type="entry name" value="Ribosomal RNA small subunit methyltransferase I"/>
    <property type="match status" value="1"/>
</dbReference>
<evidence type="ECO:0000256" key="1">
    <source>
        <dbReference type="ARBA" id="ARBA00022490"/>
    </source>
</evidence>
<dbReference type="InterPro" id="IPR008189">
    <property type="entry name" value="rRNA_ssu_MeTfrase_I"/>
</dbReference>
<evidence type="ECO:0000313" key="9">
    <source>
        <dbReference type="Proteomes" id="UP000253490"/>
    </source>
</evidence>
<dbReference type="EC" id="2.1.1.198" evidence="6"/>
<evidence type="ECO:0000256" key="6">
    <source>
        <dbReference type="HAMAP-Rule" id="MF_01877"/>
    </source>
</evidence>
<evidence type="ECO:0000313" key="8">
    <source>
        <dbReference type="EMBL" id="RBP62083.1"/>
    </source>
</evidence>
<protein>
    <recommendedName>
        <fullName evidence="6">Ribosomal RNA small subunit methyltransferase I</fullName>
        <ecNumber evidence="6">2.1.1.198</ecNumber>
    </recommendedName>
    <alternativeName>
        <fullName evidence="6">16S rRNA 2'-O-ribose C1402 methyltransferase</fullName>
    </alternativeName>
    <alternativeName>
        <fullName evidence="6">rRNA (cytidine-2'-O-)-methyltransferase RsmI</fullName>
    </alternativeName>
</protein>
<dbReference type="GO" id="GO:0070677">
    <property type="term" value="F:rRNA (cytosine-2'-O-)-methyltransferase activity"/>
    <property type="evidence" value="ECO:0007669"/>
    <property type="project" value="UniProtKB-UniRule"/>
</dbReference>
<dbReference type="Gene3D" id="3.40.1010.10">
    <property type="entry name" value="Cobalt-precorrin-4 Transmethylase, Domain 1"/>
    <property type="match status" value="1"/>
</dbReference>
<proteinExistence type="inferred from homology"/>
<dbReference type="PANTHER" id="PTHR46111">
    <property type="entry name" value="RIBOSOMAL RNA SMALL SUBUNIT METHYLTRANSFERASE I"/>
    <property type="match status" value="1"/>
</dbReference>
<dbReference type="PIRSF" id="PIRSF005917">
    <property type="entry name" value="MTase_YraL"/>
    <property type="match status" value="1"/>
</dbReference>
<name>A0A366I307_9FIRM</name>
<reference evidence="8 9" key="1">
    <citation type="submission" date="2018-06" db="EMBL/GenBank/DDBJ databases">
        <title>Genomic Encyclopedia of Type Strains, Phase IV (KMG-IV): sequencing the most valuable type-strain genomes for metagenomic binning, comparative biology and taxonomic classification.</title>
        <authorList>
            <person name="Goeker M."/>
        </authorList>
    </citation>
    <scope>NUCLEOTIDE SEQUENCE [LARGE SCALE GENOMIC DNA]</scope>
    <source>
        <strain evidence="8 9">DSM 22112</strain>
    </source>
</reference>
<dbReference type="Gene3D" id="3.30.950.10">
    <property type="entry name" value="Methyltransferase, Cobalt-precorrin-4 Transmethylase, Domain 2"/>
    <property type="match status" value="1"/>
</dbReference>
<feature type="domain" description="Tetrapyrrole methylase" evidence="7">
    <location>
        <begin position="6"/>
        <end position="202"/>
    </location>
</feature>
<comment type="subcellular location">
    <subcellularLocation>
        <location evidence="6">Cytoplasm</location>
    </subcellularLocation>
</comment>
<dbReference type="EMBL" id="QNRX01000012">
    <property type="protein sequence ID" value="RBP62083.1"/>
    <property type="molecule type" value="Genomic_DNA"/>
</dbReference>
<gene>
    <name evidence="6" type="primary">rsmI</name>
    <name evidence="8" type="ORF">DES36_11256</name>
</gene>
<dbReference type="NCBIfam" id="TIGR00096">
    <property type="entry name" value="16S rRNA (cytidine(1402)-2'-O)-methyltransferase"/>
    <property type="match status" value="1"/>
</dbReference>
<dbReference type="PROSITE" id="PS01296">
    <property type="entry name" value="RSMI"/>
    <property type="match status" value="1"/>
</dbReference>
<organism evidence="8 9">
    <name type="scientific">Alkalibaculum bacchi</name>
    <dbReference type="NCBI Taxonomy" id="645887"/>
    <lineage>
        <taxon>Bacteria</taxon>
        <taxon>Bacillati</taxon>
        <taxon>Bacillota</taxon>
        <taxon>Clostridia</taxon>
        <taxon>Eubacteriales</taxon>
        <taxon>Eubacteriaceae</taxon>
        <taxon>Alkalibaculum</taxon>
    </lineage>
</organism>
<comment type="catalytic activity">
    <reaction evidence="6">
        <text>cytidine(1402) in 16S rRNA + S-adenosyl-L-methionine = 2'-O-methylcytidine(1402) in 16S rRNA + S-adenosyl-L-homocysteine + H(+)</text>
        <dbReference type="Rhea" id="RHEA:42924"/>
        <dbReference type="Rhea" id="RHEA-COMP:10285"/>
        <dbReference type="Rhea" id="RHEA-COMP:10286"/>
        <dbReference type="ChEBI" id="CHEBI:15378"/>
        <dbReference type="ChEBI" id="CHEBI:57856"/>
        <dbReference type="ChEBI" id="CHEBI:59789"/>
        <dbReference type="ChEBI" id="CHEBI:74495"/>
        <dbReference type="ChEBI" id="CHEBI:82748"/>
        <dbReference type="EC" id="2.1.1.198"/>
    </reaction>
</comment>
<dbReference type="GO" id="GO:0005737">
    <property type="term" value="C:cytoplasm"/>
    <property type="evidence" value="ECO:0007669"/>
    <property type="project" value="UniProtKB-SubCell"/>
</dbReference>
<evidence type="ECO:0000256" key="3">
    <source>
        <dbReference type="ARBA" id="ARBA00022603"/>
    </source>
</evidence>
<dbReference type="AlphaFoldDB" id="A0A366I307"/>
<evidence type="ECO:0000256" key="4">
    <source>
        <dbReference type="ARBA" id="ARBA00022679"/>
    </source>
</evidence>
<dbReference type="CDD" id="cd11648">
    <property type="entry name" value="RsmI"/>
    <property type="match status" value="1"/>
</dbReference>
<keyword evidence="3 6" id="KW-0489">Methyltransferase</keyword>
<dbReference type="InterPro" id="IPR018063">
    <property type="entry name" value="SAM_MeTrfase_RsmI_CS"/>
</dbReference>
<keyword evidence="2 6" id="KW-0698">rRNA processing</keyword>
<dbReference type="InterPro" id="IPR014777">
    <property type="entry name" value="4pyrrole_Mease_sub1"/>
</dbReference>
<accession>A0A366I307</accession>
<dbReference type="InterPro" id="IPR035996">
    <property type="entry name" value="4pyrrol_Methylase_sf"/>
</dbReference>
<dbReference type="InterPro" id="IPR000878">
    <property type="entry name" value="4pyrrol_Mease"/>
</dbReference>
<dbReference type="OrthoDB" id="9809084at2"/>
<evidence type="ECO:0000259" key="7">
    <source>
        <dbReference type="Pfam" id="PF00590"/>
    </source>
</evidence>
<dbReference type="PANTHER" id="PTHR46111:SF1">
    <property type="entry name" value="RIBOSOMAL RNA SMALL SUBUNIT METHYLTRANSFERASE I"/>
    <property type="match status" value="1"/>
</dbReference>
<dbReference type="HAMAP" id="MF_01877">
    <property type="entry name" value="16SrRNA_methyltr_I"/>
    <property type="match status" value="1"/>
</dbReference>
<comment type="caution">
    <text evidence="8">The sequence shown here is derived from an EMBL/GenBank/DDBJ whole genome shotgun (WGS) entry which is preliminary data.</text>
</comment>
<evidence type="ECO:0000256" key="2">
    <source>
        <dbReference type="ARBA" id="ARBA00022552"/>
    </source>
</evidence>
<dbReference type="Proteomes" id="UP000253490">
    <property type="component" value="Unassembled WGS sequence"/>
</dbReference>
<dbReference type="InterPro" id="IPR014776">
    <property type="entry name" value="4pyrrole_Mease_sub2"/>
</dbReference>
<keyword evidence="1 6" id="KW-0963">Cytoplasm</keyword>
<dbReference type="Pfam" id="PF00590">
    <property type="entry name" value="TP_methylase"/>
    <property type="match status" value="1"/>
</dbReference>
<dbReference type="FunFam" id="3.40.1010.10:FF:000002">
    <property type="entry name" value="Ribosomal RNA small subunit methyltransferase I"/>
    <property type="match status" value="1"/>
</dbReference>
<dbReference type="SUPFAM" id="SSF53790">
    <property type="entry name" value="Tetrapyrrole methylase"/>
    <property type="match status" value="1"/>
</dbReference>
<evidence type="ECO:0000256" key="5">
    <source>
        <dbReference type="ARBA" id="ARBA00022691"/>
    </source>
</evidence>
<keyword evidence="4 6" id="KW-0808">Transferase</keyword>
<sequence>MSENGKCYLVATPIGNLEDISYRAVRILKEVDMIACEDTRNTIKLLNHYNIKSKMISYHQHNEKMRSEYLCQLIQEGKNIAIVSDAGMPGISDPGVTMVQACIERNITVEIVPGASASISALVLSGLDTTSFYFKGFLSTNKKIRREELAKLRFLECTLILYEAPHKLLETLEDLQEHLGDRKISIARELTKLHQEVIHGHISRGIEHFRQKEPRGEFVLVVEGHIPEIEEHNWENISLEEHFEFYINKGIDRKEAIKLIAKDRELPKREIYEQLMKK</sequence>
<dbReference type="RefSeq" id="WP_113921019.1">
    <property type="nucleotide sequence ID" value="NZ_QNRX01000012.1"/>
</dbReference>
<comment type="function">
    <text evidence="6">Catalyzes the 2'-O-methylation of the ribose of cytidine 1402 (C1402) in 16S rRNA.</text>
</comment>
<comment type="similarity">
    <text evidence="6">Belongs to the methyltransferase superfamily. RsmI family.</text>
</comment>